<evidence type="ECO:0000256" key="5">
    <source>
        <dbReference type="ARBA" id="ARBA00023136"/>
    </source>
</evidence>
<evidence type="ECO:0000313" key="8">
    <source>
        <dbReference type="EMBL" id="KAK1687263.1"/>
    </source>
</evidence>
<dbReference type="Proteomes" id="UP001231189">
    <property type="component" value="Unassembled WGS sequence"/>
</dbReference>
<dbReference type="PROSITE" id="PS01022">
    <property type="entry name" value="PTR2_1"/>
    <property type="match status" value="1"/>
</dbReference>
<dbReference type="GO" id="GO:0022857">
    <property type="term" value="F:transmembrane transporter activity"/>
    <property type="evidence" value="ECO:0007669"/>
    <property type="project" value="InterPro"/>
</dbReference>
<evidence type="ECO:0000256" key="3">
    <source>
        <dbReference type="ARBA" id="ARBA00022692"/>
    </source>
</evidence>
<dbReference type="AlphaFoldDB" id="A0AAD8TT57"/>
<dbReference type="InterPro" id="IPR000109">
    <property type="entry name" value="POT_fam"/>
</dbReference>
<keyword evidence="3 7" id="KW-0812">Transmembrane</keyword>
<proteinExistence type="inferred from homology"/>
<keyword evidence="5 7" id="KW-0472">Membrane</keyword>
<feature type="region of interest" description="Disordered" evidence="6">
    <location>
        <begin position="1"/>
        <end position="32"/>
    </location>
</feature>
<feature type="transmembrane region" description="Helical" evidence="7">
    <location>
        <begin position="363"/>
        <end position="383"/>
    </location>
</feature>
<feature type="transmembrane region" description="Helical" evidence="7">
    <location>
        <begin position="73"/>
        <end position="94"/>
    </location>
</feature>
<feature type="transmembrane region" description="Helical" evidence="7">
    <location>
        <begin position="197"/>
        <end position="217"/>
    </location>
</feature>
<dbReference type="GO" id="GO:0006857">
    <property type="term" value="P:oligopeptide transport"/>
    <property type="evidence" value="ECO:0007669"/>
    <property type="project" value="InterPro"/>
</dbReference>
<keyword evidence="4 7" id="KW-1133">Transmembrane helix</keyword>
<evidence type="ECO:0000256" key="6">
    <source>
        <dbReference type="SAM" id="MobiDB-lite"/>
    </source>
</evidence>
<feature type="transmembrane region" description="Helical" evidence="7">
    <location>
        <begin position="106"/>
        <end position="128"/>
    </location>
</feature>
<feature type="transmembrane region" description="Helical" evidence="7">
    <location>
        <begin position="281"/>
        <end position="304"/>
    </location>
</feature>
<dbReference type="InterPro" id="IPR036259">
    <property type="entry name" value="MFS_trans_sf"/>
</dbReference>
<evidence type="ECO:0000256" key="2">
    <source>
        <dbReference type="ARBA" id="ARBA00005982"/>
    </source>
</evidence>
<protein>
    <submittedName>
        <fullName evidence="8">Uncharacterized protein</fullName>
    </submittedName>
</protein>
<accession>A0AAD8TT57</accession>
<dbReference type="FunFam" id="1.20.1250.20:FF:001017">
    <property type="entry name" value="Os08g0527700 protein"/>
    <property type="match status" value="1"/>
</dbReference>
<comment type="caution">
    <text evidence="8">The sequence shown here is derived from an EMBL/GenBank/DDBJ whole genome shotgun (WGS) entry which is preliminary data.</text>
</comment>
<dbReference type="Gene3D" id="1.20.1250.20">
    <property type="entry name" value="MFS general substrate transporter like domains"/>
    <property type="match status" value="1"/>
</dbReference>
<feature type="transmembrane region" description="Helical" evidence="7">
    <location>
        <begin position="316"/>
        <end position="342"/>
    </location>
</feature>
<feature type="transmembrane region" description="Helical" evidence="7">
    <location>
        <begin position="223"/>
        <end position="243"/>
    </location>
</feature>
<keyword evidence="9" id="KW-1185">Reference proteome</keyword>
<name>A0AAD8TT57_LOLMU</name>
<sequence length="523" mass="56718">MESETAEVLLPRPEQPVSSVDHLGRPASRGSSGGWHAALFIIGVEVAERFAFCGIIGNLMIYLTGPLGQSTAAAASAISAWHGAAMLLPLLGSAVADSWLGRYRTVISASILYILGLGMLTLSTVLAPGEPPGCAGKVPGSARCATTSSAQVALFFFSLYLVAFAQGGHKPCVQAFGADQFDENDPRELASRSSFFNWWYFAAYGGNTVPVSVLNYVQESISWQLGFAIPCAAMALALAIFCLGTKTYRFHPLPSAKIMPDDSEHAILPTPSPRGDRQATALLNLFPIWASCLIYAVVFSQWFTFFTKQASTLDRMIGTLVVPAASLQNLVSASLMIFLPIYKRVLVPLARKHTKNPSGITTLQRIGAGLAISIVMMIVAALVEMKRLRVATEYGLLDKPEVTIPMSVMWMVPQYMLIGFSEVFAIVGLQEFFYDQVPDSLRSLGLALFLSIVGAGNFISSFVVYAIDRVTTSAGESWFSNNLNRGHLDYFYWLLSLLSAIGLASYMYFAQVYVPKKKGLSVQ</sequence>
<evidence type="ECO:0000256" key="4">
    <source>
        <dbReference type="ARBA" id="ARBA00022989"/>
    </source>
</evidence>
<feature type="transmembrane region" description="Helical" evidence="7">
    <location>
        <begin position="446"/>
        <end position="467"/>
    </location>
</feature>
<evidence type="ECO:0000313" key="9">
    <source>
        <dbReference type="Proteomes" id="UP001231189"/>
    </source>
</evidence>
<gene>
    <name evidence="8" type="ORF">QYE76_048111</name>
</gene>
<reference evidence="8" key="1">
    <citation type="submission" date="2023-07" db="EMBL/GenBank/DDBJ databases">
        <title>A chromosome-level genome assembly of Lolium multiflorum.</title>
        <authorList>
            <person name="Chen Y."/>
            <person name="Copetti D."/>
            <person name="Kolliker R."/>
            <person name="Studer B."/>
        </authorList>
    </citation>
    <scope>NUCLEOTIDE SEQUENCE</scope>
    <source>
        <strain evidence="8">02402/16</strain>
        <tissue evidence="8">Leaf</tissue>
    </source>
</reference>
<feature type="transmembrane region" description="Helical" evidence="7">
    <location>
        <begin position="148"/>
        <end position="165"/>
    </location>
</feature>
<feature type="transmembrane region" description="Helical" evidence="7">
    <location>
        <begin position="415"/>
        <end position="434"/>
    </location>
</feature>
<dbReference type="EMBL" id="JAUUTY010000002">
    <property type="protein sequence ID" value="KAK1687263.1"/>
    <property type="molecule type" value="Genomic_DNA"/>
</dbReference>
<dbReference type="Pfam" id="PF00854">
    <property type="entry name" value="PTR2"/>
    <property type="match status" value="2"/>
</dbReference>
<evidence type="ECO:0000256" key="1">
    <source>
        <dbReference type="ARBA" id="ARBA00004141"/>
    </source>
</evidence>
<dbReference type="FunFam" id="1.20.1250.20:FF:001033">
    <property type="entry name" value="Oligopeptide transporter, kidney isoform"/>
    <property type="match status" value="1"/>
</dbReference>
<feature type="transmembrane region" description="Helical" evidence="7">
    <location>
        <begin position="490"/>
        <end position="509"/>
    </location>
</feature>
<evidence type="ECO:0000256" key="7">
    <source>
        <dbReference type="SAM" id="Phobius"/>
    </source>
</evidence>
<organism evidence="8 9">
    <name type="scientific">Lolium multiflorum</name>
    <name type="common">Italian ryegrass</name>
    <name type="synonym">Lolium perenne subsp. multiflorum</name>
    <dbReference type="NCBI Taxonomy" id="4521"/>
    <lineage>
        <taxon>Eukaryota</taxon>
        <taxon>Viridiplantae</taxon>
        <taxon>Streptophyta</taxon>
        <taxon>Embryophyta</taxon>
        <taxon>Tracheophyta</taxon>
        <taxon>Spermatophyta</taxon>
        <taxon>Magnoliopsida</taxon>
        <taxon>Liliopsida</taxon>
        <taxon>Poales</taxon>
        <taxon>Poaceae</taxon>
        <taxon>BOP clade</taxon>
        <taxon>Pooideae</taxon>
        <taxon>Poodae</taxon>
        <taxon>Poeae</taxon>
        <taxon>Poeae Chloroplast Group 2 (Poeae type)</taxon>
        <taxon>Loliodinae</taxon>
        <taxon>Loliinae</taxon>
        <taxon>Lolium</taxon>
    </lineage>
</organism>
<dbReference type="PANTHER" id="PTHR11654">
    <property type="entry name" value="OLIGOPEPTIDE TRANSPORTER-RELATED"/>
    <property type="match status" value="1"/>
</dbReference>
<comment type="similarity">
    <text evidence="2">Belongs to the major facilitator superfamily. Proton-dependent oligopeptide transporter (POT/PTR) (TC 2.A.17) family.</text>
</comment>
<dbReference type="GO" id="GO:0016020">
    <property type="term" value="C:membrane"/>
    <property type="evidence" value="ECO:0007669"/>
    <property type="project" value="UniProtKB-SubCell"/>
</dbReference>
<dbReference type="SUPFAM" id="SSF103473">
    <property type="entry name" value="MFS general substrate transporter"/>
    <property type="match status" value="1"/>
</dbReference>
<dbReference type="InterPro" id="IPR018456">
    <property type="entry name" value="PTR2_symporter_CS"/>
</dbReference>
<comment type="subcellular location">
    <subcellularLocation>
        <location evidence="1">Membrane</location>
        <topology evidence="1">Multi-pass membrane protein</topology>
    </subcellularLocation>
</comment>